<dbReference type="RefSeq" id="WP_074783957.1">
    <property type="nucleotide sequence ID" value="NZ_FNSN01000003.1"/>
</dbReference>
<dbReference type="InterPro" id="IPR041413">
    <property type="entry name" value="MLTR_LBD"/>
</dbReference>
<dbReference type="SUPFAM" id="SSF47413">
    <property type="entry name" value="lambda repressor-like DNA-binding domains"/>
    <property type="match status" value="1"/>
</dbReference>
<gene>
    <name evidence="2" type="ORF">SAMN04489745_0589</name>
</gene>
<dbReference type="GO" id="GO:0003677">
    <property type="term" value="F:DNA binding"/>
    <property type="evidence" value="ECO:0007669"/>
    <property type="project" value="InterPro"/>
</dbReference>
<feature type="domain" description="HTH cro/C1-type" evidence="1">
    <location>
        <begin position="23"/>
        <end position="95"/>
    </location>
</feature>
<dbReference type="SMART" id="SM00530">
    <property type="entry name" value="HTH_XRE"/>
    <property type="match status" value="1"/>
</dbReference>
<organism evidence="2 3">
    <name type="scientific">Arthrobacter woluwensis</name>
    <dbReference type="NCBI Taxonomy" id="156980"/>
    <lineage>
        <taxon>Bacteria</taxon>
        <taxon>Bacillati</taxon>
        <taxon>Actinomycetota</taxon>
        <taxon>Actinomycetes</taxon>
        <taxon>Micrococcales</taxon>
        <taxon>Micrococcaceae</taxon>
        <taxon>Arthrobacter</taxon>
    </lineage>
</organism>
<evidence type="ECO:0000259" key="1">
    <source>
        <dbReference type="SMART" id="SM00530"/>
    </source>
</evidence>
<dbReference type="STRING" id="156980.SAMN04489745_0589"/>
<dbReference type="Pfam" id="PF17765">
    <property type="entry name" value="MLTR_LBD"/>
    <property type="match status" value="1"/>
</dbReference>
<name>A0A1H4KD77_9MICC</name>
<dbReference type="Pfam" id="PF13560">
    <property type="entry name" value="HTH_31"/>
    <property type="match status" value="1"/>
</dbReference>
<dbReference type="Proteomes" id="UP000182652">
    <property type="component" value="Unassembled WGS sequence"/>
</dbReference>
<dbReference type="AlphaFoldDB" id="A0A1H4KD77"/>
<proteinExistence type="predicted"/>
<reference evidence="2 3" key="1">
    <citation type="submission" date="2016-10" db="EMBL/GenBank/DDBJ databases">
        <authorList>
            <person name="de Groot N.N."/>
        </authorList>
    </citation>
    <scope>NUCLEOTIDE SEQUENCE [LARGE SCALE GENOMIC DNA]</scope>
    <source>
        <strain evidence="2 3">DSM 10495</strain>
    </source>
</reference>
<dbReference type="PANTHER" id="PTHR35010:SF3">
    <property type="entry name" value="BLL4873 PROTEIN"/>
    <property type="match status" value="1"/>
</dbReference>
<keyword evidence="3" id="KW-1185">Reference proteome</keyword>
<dbReference type="EMBL" id="FNSN01000003">
    <property type="protein sequence ID" value="SEB56499.1"/>
    <property type="molecule type" value="Genomic_DNA"/>
</dbReference>
<dbReference type="Gene3D" id="3.30.450.180">
    <property type="match status" value="1"/>
</dbReference>
<dbReference type="CDD" id="cd00093">
    <property type="entry name" value="HTH_XRE"/>
    <property type="match status" value="1"/>
</dbReference>
<sequence length="276" mass="31001">MSTNLPERRHDSAAVRRRWLGSFLRAKRESLKPSDVGLPTTERRRTPGLRREEVAVLASVGVTWYTWLEQGRDITVSTPILGAIAEALKLEGQELEHLYTLAGKALPELNSANGRVTETLSRLLGAVREVPAYIADRYWNVLAVNELGHYIFGLTPDSNCLVKFFTDEEYAAKYPFRETAATMMVAQFRQRAASFPSDTAFQLLADELKQESPEFAHLWDGHSMAQDPHLEVSYDHSALGRLFFDSVLLTPIDAGDLMLFMYIARPESAAAIERLS</sequence>
<evidence type="ECO:0000313" key="2">
    <source>
        <dbReference type="EMBL" id="SEB56499.1"/>
    </source>
</evidence>
<dbReference type="InterPro" id="IPR001387">
    <property type="entry name" value="Cro/C1-type_HTH"/>
</dbReference>
<evidence type="ECO:0000313" key="3">
    <source>
        <dbReference type="Proteomes" id="UP000182652"/>
    </source>
</evidence>
<protein>
    <submittedName>
        <fullName evidence="2">Helix-turn-helix domain-containing protein</fullName>
    </submittedName>
</protein>
<dbReference type="Gene3D" id="1.10.260.40">
    <property type="entry name" value="lambda repressor-like DNA-binding domains"/>
    <property type="match status" value="1"/>
</dbReference>
<accession>A0A1H4KD77</accession>
<dbReference type="PANTHER" id="PTHR35010">
    <property type="entry name" value="BLL4672 PROTEIN-RELATED"/>
    <property type="match status" value="1"/>
</dbReference>
<dbReference type="InterPro" id="IPR010982">
    <property type="entry name" value="Lambda_DNA-bd_dom_sf"/>
</dbReference>